<dbReference type="AlphaFoldDB" id="S5W1J0"/>
<sequence length="332" mass="33726">MGGFTNPVFGGNVLIRPAVRSPNYVAGSTGWSINRDGSAEFNNIVIRNGTTQGGVSLYYNGTPALGNLILSIAAAAGTDPFGNAYAAGLTLYDPTGTINLDGTAATWNATPSGAGIQVAVGGGSVLMQFSPTVVSGVTWNNGATGATTQSRLGTNTPLVFIESPTNSATPGATATLSLYGGPQTSNGDVLSEAIVDAARTWINSNAAWVTGAWTKLNEAWQTPASLGTGWAAGPSGGTVQPLQFRTDAMDNLVIDGAVHTTSTTPAATIFTLPTGYRPKVTRRSPGVSNSGGTATARYAEINSNGNVSINANIATASTDVYFEVSVPLGNIT</sequence>
<dbReference type="KEGG" id="sci:B446_35933"/>
<dbReference type="EMBL" id="CP006261">
    <property type="protein sequence ID" value="AGS73945.1"/>
    <property type="molecule type" value="Genomic_DNA"/>
</dbReference>
<accession>S5W1J0</accession>
<keyword evidence="2" id="KW-1185">Reference proteome</keyword>
<gene>
    <name evidence="1" type="ORF">B446_35933</name>
</gene>
<evidence type="ECO:0000313" key="2">
    <source>
        <dbReference type="Proteomes" id="UP000015423"/>
    </source>
</evidence>
<keyword evidence="1" id="KW-0614">Plasmid</keyword>
<dbReference type="PATRIC" id="fig|1214242.5.peg.7326"/>
<evidence type="ECO:0000313" key="1">
    <source>
        <dbReference type="EMBL" id="AGS73945.1"/>
    </source>
</evidence>
<protein>
    <submittedName>
        <fullName evidence="1">Uncharacterized protein</fullName>
    </submittedName>
</protein>
<name>S5W1J0_STRC3</name>
<dbReference type="HOGENOM" id="CLU_836548_0_0_11"/>
<proteinExistence type="predicted"/>
<reference evidence="1 2" key="1">
    <citation type="submission" date="2012-10" db="EMBL/GenBank/DDBJ databases">
        <title>The complete genome sequence of Streptomyces collinus Tu 365.</title>
        <authorList>
            <person name="Ruckert C."/>
            <person name="Szczepanowski R."/>
            <person name="Goesmann A."/>
            <person name="Pross E.K."/>
            <person name="Musiol E.M."/>
            <person name="Blin K."/>
            <person name="Wohlleben W."/>
            <person name="Puhler A."/>
            <person name="Weber T."/>
            <person name="Kalinowski J."/>
        </authorList>
    </citation>
    <scope>NUCLEOTIDE SEQUENCE [LARGE SCALE GENOMIC DNA]</scope>
    <source>
        <strain evidence="2">DSM 40733 / Tue 365</strain>
        <plasmid evidence="1 2">pSCO2</plasmid>
    </source>
</reference>
<geneLocation type="plasmid" evidence="1 2">
    <name>pSCO2</name>
</geneLocation>
<dbReference type="Proteomes" id="UP000015423">
    <property type="component" value="Plasmid pSCO2"/>
</dbReference>
<organism evidence="1 2">
    <name type="scientific">Streptomyces collinus (strain DSM 40733 / Tue 365)</name>
    <dbReference type="NCBI Taxonomy" id="1214242"/>
    <lineage>
        <taxon>Bacteria</taxon>
        <taxon>Bacillati</taxon>
        <taxon>Actinomycetota</taxon>
        <taxon>Actinomycetes</taxon>
        <taxon>Kitasatosporales</taxon>
        <taxon>Streptomycetaceae</taxon>
        <taxon>Streptomyces</taxon>
    </lineage>
</organism>